<evidence type="ECO:0000313" key="8">
    <source>
        <dbReference type="Proteomes" id="UP001186944"/>
    </source>
</evidence>
<keyword evidence="3" id="KW-0808">Transferase</keyword>
<proteinExistence type="predicted"/>
<name>A0AA89BXN3_PINIB</name>
<dbReference type="InterPro" id="IPR015424">
    <property type="entry name" value="PyrdxlP-dep_Trfase"/>
</dbReference>
<dbReference type="CDD" id="cd00609">
    <property type="entry name" value="AAT_like"/>
    <property type="match status" value="1"/>
</dbReference>
<reference evidence="7" key="1">
    <citation type="submission" date="2019-08" db="EMBL/GenBank/DDBJ databases">
        <title>The improved chromosome-level genome for the pearl oyster Pinctada fucata martensii using PacBio sequencing and Hi-C.</title>
        <authorList>
            <person name="Zheng Z."/>
        </authorList>
    </citation>
    <scope>NUCLEOTIDE SEQUENCE</scope>
    <source>
        <strain evidence="7">ZZ-2019</strain>
        <tissue evidence="7">Adductor muscle</tissue>
    </source>
</reference>
<evidence type="ECO:0000256" key="5">
    <source>
        <dbReference type="SAM" id="MobiDB-lite"/>
    </source>
</evidence>
<evidence type="ECO:0000313" key="7">
    <source>
        <dbReference type="EMBL" id="KAK3098219.1"/>
    </source>
</evidence>
<dbReference type="AlphaFoldDB" id="A0AA89BXN3"/>
<dbReference type="GO" id="GO:1901605">
    <property type="term" value="P:alpha-amino acid metabolic process"/>
    <property type="evidence" value="ECO:0007669"/>
    <property type="project" value="TreeGrafter"/>
</dbReference>
<keyword evidence="4" id="KW-0663">Pyridoxal phosphate</keyword>
<dbReference type="SUPFAM" id="SSF53383">
    <property type="entry name" value="PLP-dependent transferases"/>
    <property type="match status" value="1"/>
</dbReference>
<sequence>MGVRPGAQEESASPACMQHPSLRCGRIVTSGYFHFGRYKYIRWLDVSNGLRQNIVYHSGEWDIIIDGSSLTMDTEDMFVAQQYTATTGMPSFRAWAYTLQKAFHSPPTVDSSDPEKRYNIQFTNGGQEGINQALEIMINEGDDILVQTPLSNDVISSMKPLGCNIIPTPCDKFGIIPDLLRNLLENRKGKSSPKFIYCCPTGNNPTGSTLSLERRHELYALARHYDLVIIEHDPYYHIKKLNYPPSLLSLDTDGRVVRIDSFSSTIAPGIRLGMVSGPNAIISAIEVHLSTSSMHVSSLTQMICKKLLDKWNLKGFVSHCQTISFLYESQKSLCKQMLKQHLEGLCEWENPDSGLFLWLKLKQKLNIPPEQIDPEIFTSGKYFFPDTQDDVDSEYIRVCFSSATADHMEEHLQKNPRVDKHRKKRKRDKEHQIRHRDIKHKRPHINQRDQSVPIGTAICHACSKSGLRAHNPPIFPVTKRYR</sequence>
<evidence type="ECO:0000256" key="1">
    <source>
        <dbReference type="ARBA" id="ARBA00001933"/>
    </source>
</evidence>
<evidence type="ECO:0000256" key="3">
    <source>
        <dbReference type="ARBA" id="ARBA00022679"/>
    </source>
</evidence>
<evidence type="ECO:0000259" key="6">
    <source>
        <dbReference type="Pfam" id="PF00155"/>
    </source>
</evidence>
<dbReference type="GO" id="GO:0030170">
    <property type="term" value="F:pyridoxal phosphate binding"/>
    <property type="evidence" value="ECO:0007669"/>
    <property type="project" value="InterPro"/>
</dbReference>
<keyword evidence="2" id="KW-0032">Aminotransferase</keyword>
<dbReference type="Pfam" id="PF00155">
    <property type="entry name" value="Aminotran_1_2"/>
    <property type="match status" value="1"/>
</dbReference>
<comment type="caution">
    <text evidence="7">The sequence shown here is derived from an EMBL/GenBank/DDBJ whole genome shotgun (WGS) entry which is preliminary data.</text>
</comment>
<dbReference type="InterPro" id="IPR015421">
    <property type="entry name" value="PyrdxlP-dep_Trfase_major"/>
</dbReference>
<protein>
    <recommendedName>
        <fullName evidence="6">Aminotransferase class I/classII large domain-containing protein</fullName>
    </recommendedName>
</protein>
<dbReference type="Proteomes" id="UP001186944">
    <property type="component" value="Unassembled WGS sequence"/>
</dbReference>
<evidence type="ECO:0000256" key="4">
    <source>
        <dbReference type="ARBA" id="ARBA00022898"/>
    </source>
</evidence>
<dbReference type="InterPro" id="IPR050859">
    <property type="entry name" value="Class-I_PLP-dep_aminotransf"/>
</dbReference>
<evidence type="ECO:0000256" key="2">
    <source>
        <dbReference type="ARBA" id="ARBA00022576"/>
    </source>
</evidence>
<feature type="domain" description="Aminotransferase class I/classII large" evidence="6">
    <location>
        <begin position="113"/>
        <end position="412"/>
    </location>
</feature>
<dbReference type="InterPro" id="IPR004839">
    <property type="entry name" value="Aminotransferase_I/II_large"/>
</dbReference>
<dbReference type="GO" id="GO:0008483">
    <property type="term" value="F:transaminase activity"/>
    <property type="evidence" value="ECO:0007669"/>
    <property type="project" value="UniProtKB-KW"/>
</dbReference>
<accession>A0AA89BXN3</accession>
<dbReference type="PANTHER" id="PTHR42790">
    <property type="entry name" value="AMINOTRANSFERASE"/>
    <property type="match status" value="1"/>
</dbReference>
<gene>
    <name evidence="7" type="ORF">FSP39_017347</name>
</gene>
<dbReference type="EMBL" id="VSWD01000007">
    <property type="protein sequence ID" value="KAK3098219.1"/>
    <property type="molecule type" value="Genomic_DNA"/>
</dbReference>
<comment type="cofactor">
    <cofactor evidence="1">
        <name>pyridoxal 5'-phosphate</name>
        <dbReference type="ChEBI" id="CHEBI:597326"/>
    </cofactor>
</comment>
<dbReference type="Gene3D" id="3.40.640.10">
    <property type="entry name" value="Type I PLP-dependent aspartate aminotransferase-like (Major domain)"/>
    <property type="match status" value="1"/>
</dbReference>
<feature type="region of interest" description="Disordered" evidence="5">
    <location>
        <begin position="415"/>
        <end position="437"/>
    </location>
</feature>
<feature type="compositionally biased region" description="Basic residues" evidence="5">
    <location>
        <begin position="419"/>
        <end position="437"/>
    </location>
</feature>
<organism evidence="7 8">
    <name type="scientific">Pinctada imbricata</name>
    <name type="common">Atlantic pearl-oyster</name>
    <name type="synonym">Pinctada martensii</name>
    <dbReference type="NCBI Taxonomy" id="66713"/>
    <lineage>
        <taxon>Eukaryota</taxon>
        <taxon>Metazoa</taxon>
        <taxon>Spiralia</taxon>
        <taxon>Lophotrochozoa</taxon>
        <taxon>Mollusca</taxon>
        <taxon>Bivalvia</taxon>
        <taxon>Autobranchia</taxon>
        <taxon>Pteriomorphia</taxon>
        <taxon>Pterioida</taxon>
        <taxon>Pterioidea</taxon>
        <taxon>Pteriidae</taxon>
        <taxon>Pinctada</taxon>
    </lineage>
</organism>
<dbReference type="PANTHER" id="PTHR42790:SF19">
    <property type="entry name" value="KYNURENINE_ALPHA-AMINOADIPATE AMINOTRANSFERASE, MITOCHONDRIAL"/>
    <property type="match status" value="1"/>
</dbReference>
<keyword evidence="8" id="KW-1185">Reference proteome</keyword>